<feature type="chain" id="PRO_5025408153" description="Ig-like domain-containing protein" evidence="6">
    <location>
        <begin position="22"/>
        <end position="504"/>
    </location>
</feature>
<evidence type="ECO:0000313" key="8">
    <source>
        <dbReference type="Proteomes" id="UP000028582"/>
    </source>
</evidence>
<comment type="caution">
    <text evidence="7">The sequence shown here is derived from an EMBL/GenBank/DDBJ whole genome shotgun (WGS) entry which is preliminary data.</text>
</comment>
<evidence type="ECO:0000256" key="1">
    <source>
        <dbReference type="ARBA" id="ARBA00007528"/>
    </source>
</evidence>
<evidence type="ECO:0000313" key="7">
    <source>
        <dbReference type="EMBL" id="ETO73937.1"/>
    </source>
</evidence>
<evidence type="ECO:0000256" key="6">
    <source>
        <dbReference type="SAM" id="SignalP"/>
    </source>
</evidence>
<dbReference type="PANTHER" id="PTHR31468">
    <property type="entry name" value="1,3-BETA-GLUCANOSYLTRANSFERASE GAS1"/>
    <property type="match status" value="1"/>
</dbReference>
<evidence type="ECO:0000256" key="4">
    <source>
        <dbReference type="ARBA" id="ARBA00023180"/>
    </source>
</evidence>
<dbReference type="Gene3D" id="3.20.20.80">
    <property type="entry name" value="Glycosidases"/>
    <property type="match status" value="1"/>
</dbReference>
<evidence type="ECO:0000256" key="5">
    <source>
        <dbReference type="SAM" id="MobiDB-lite"/>
    </source>
</evidence>
<dbReference type="GO" id="GO:0042124">
    <property type="term" value="F:1,3-beta-glucanosyltransferase activity"/>
    <property type="evidence" value="ECO:0007669"/>
    <property type="project" value="TreeGrafter"/>
</dbReference>
<dbReference type="GO" id="GO:0034411">
    <property type="term" value="P:cell wall (1-&gt;3)-beta-D-glucan biosynthetic process"/>
    <property type="evidence" value="ECO:0007669"/>
    <property type="project" value="TreeGrafter"/>
</dbReference>
<dbReference type="Proteomes" id="UP000028582">
    <property type="component" value="Unassembled WGS sequence"/>
</dbReference>
<sequence length="504" mass="55166">MKLSVIVATLLTALAAVDVQGYTNPITIVGYRMFDNKTGDSFAVKGIDYYPRPNAGKLNENNHDFFTDAHYDVWKDDIDYLASTGANAVRLYAVDPSKSHDMFMCALRAKGMYALIDLAASCTNCSVTIEKYPTCYPAALRERGRQIILAFAKYDNVLAFSAGNEVNNEVPEDAAINAPCQKKFVRDMRNFIGECSSIRKIPVGLVVADPDTAKNNREVNAKYYNCRGNNDKYENAEWYGINAYQYCDHDQKTLAAATGFNKLQTDFASYGMTIPVMLTEYGCLNVKFPKVGEYEAQRTWLQAGWLFSSDFRKTFSGGFAFEYSTEIVNVKAAFPFTSYDAGNYGLGYFKPANCNHDDIKCEYVPMPNYDNLATQYKAVNVTSETKMSAFKSDRTVLPTCPTGFPKLSDITWESDTVASKFSCPTAVQSHTCEGQQSSGTWATGSGSGTHSSTPSGSNSDSTSGSTSSSGSSATTTTANEANRQNSLVAVVSVTLLSAILHTLF</sequence>
<protein>
    <recommendedName>
        <fullName evidence="9">Ig-like domain-containing protein</fullName>
    </recommendedName>
</protein>
<dbReference type="InterPro" id="IPR004886">
    <property type="entry name" value="Glucanosyltransferase"/>
</dbReference>
<feature type="signal peptide" evidence="6">
    <location>
        <begin position="1"/>
        <end position="21"/>
    </location>
</feature>
<comment type="similarity">
    <text evidence="1">Belongs to the glycosyl hydrolase 72 family.</text>
</comment>
<keyword evidence="3" id="KW-1015">Disulfide bond</keyword>
<dbReference type="Pfam" id="PF03198">
    <property type="entry name" value="Glyco_hydro_72"/>
    <property type="match status" value="1"/>
</dbReference>
<gene>
    <name evidence="7" type="ORF">F444_10197</name>
</gene>
<dbReference type="PANTHER" id="PTHR31468:SF2">
    <property type="entry name" value="1,3-BETA-GLUCANOSYLTRANSFERASE GAS1"/>
    <property type="match status" value="1"/>
</dbReference>
<evidence type="ECO:0000256" key="3">
    <source>
        <dbReference type="ARBA" id="ARBA00023157"/>
    </source>
</evidence>
<dbReference type="SUPFAM" id="SSF51445">
    <property type="entry name" value="(Trans)glycosidases"/>
    <property type="match status" value="1"/>
</dbReference>
<dbReference type="InterPro" id="IPR017853">
    <property type="entry name" value="GH"/>
</dbReference>
<keyword evidence="2 6" id="KW-0732">Signal</keyword>
<evidence type="ECO:0008006" key="9">
    <source>
        <dbReference type="Google" id="ProtNLM"/>
    </source>
</evidence>
<proteinExistence type="inferred from homology"/>
<organism evidence="7 8">
    <name type="scientific">Phytophthora nicotianae P1976</name>
    <dbReference type="NCBI Taxonomy" id="1317066"/>
    <lineage>
        <taxon>Eukaryota</taxon>
        <taxon>Sar</taxon>
        <taxon>Stramenopiles</taxon>
        <taxon>Oomycota</taxon>
        <taxon>Peronosporomycetes</taxon>
        <taxon>Peronosporales</taxon>
        <taxon>Peronosporaceae</taxon>
        <taxon>Phytophthora</taxon>
    </lineage>
</organism>
<reference evidence="7 8" key="1">
    <citation type="submission" date="2013-11" db="EMBL/GenBank/DDBJ databases">
        <title>The Genome Sequence of Phytophthora parasitica P1976.</title>
        <authorList>
            <consortium name="The Broad Institute Genomics Platform"/>
            <person name="Russ C."/>
            <person name="Tyler B."/>
            <person name="Panabieres F."/>
            <person name="Shan W."/>
            <person name="Tripathy S."/>
            <person name="Grunwald N."/>
            <person name="Machado M."/>
            <person name="Johnson C.S."/>
            <person name="Walker B."/>
            <person name="Young S."/>
            <person name="Zeng Q."/>
            <person name="Gargeya S."/>
            <person name="Fitzgerald M."/>
            <person name="Haas B."/>
            <person name="Abouelleil A."/>
            <person name="Allen A.W."/>
            <person name="Alvarado L."/>
            <person name="Arachchi H.M."/>
            <person name="Berlin A.M."/>
            <person name="Chapman S.B."/>
            <person name="Gainer-Dewar J."/>
            <person name="Goldberg J."/>
            <person name="Griggs A."/>
            <person name="Gujja S."/>
            <person name="Hansen M."/>
            <person name="Howarth C."/>
            <person name="Imamovic A."/>
            <person name="Ireland A."/>
            <person name="Larimer J."/>
            <person name="McCowan C."/>
            <person name="Murphy C."/>
            <person name="Pearson M."/>
            <person name="Poon T.W."/>
            <person name="Priest M."/>
            <person name="Roberts A."/>
            <person name="Saif S."/>
            <person name="Shea T."/>
            <person name="Sisk P."/>
            <person name="Sykes S."/>
            <person name="Wortman J."/>
            <person name="Nusbaum C."/>
            <person name="Birren B."/>
        </authorList>
    </citation>
    <scope>NUCLEOTIDE SEQUENCE [LARGE SCALE GENOMIC DNA]</scope>
    <source>
        <strain evidence="7 8">P1976</strain>
    </source>
</reference>
<keyword evidence="4" id="KW-0325">Glycoprotein</keyword>
<feature type="compositionally biased region" description="Low complexity" evidence="5">
    <location>
        <begin position="437"/>
        <end position="478"/>
    </location>
</feature>
<dbReference type="AlphaFoldDB" id="A0A081A4X6"/>
<evidence type="ECO:0000256" key="2">
    <source>
        <dbReference type="ARBA" id="ARBA00022729"/>
    </source>
</evidence>
<accession>A0A081A4X6</accession>
<dbReference type="EMBL" id="ANJA01001837">
    <property type="protein sequence ID" value="ETO73937.1"/>
    <property type="molecule type" value="Genomic_DNA"/>
</dbReference>
<name>A0A081A4X6_PHYNI</name>
<dbReference type="GO" id="GO:0005886">
    <property type="term" value="C:plasma membrane"/>
    <property type="evidence" value="ECO:0007669"/>
    <property type="project" value="TreeGrafter"/>
</dbReference>
<dbReference type="OrthoDB" id="421038at2759"/>
<feature type="region of interest" description="Disordered" evidence="5">
    <location>
        <begin position="434"/>
        <end position="479"/>
    </location>
</feature>